<sequence length="499" mass="57397">MWLPLLMFLVILGLFIYYDTRKPKKFPPGPAWLPILGSALEVSKLRKQTGYLYRATAELARRYGPVVGLKVGKDRQVVLYGYEAIRDMLSREEFDGRPQGPFYETRTWGKRRGVLLTDEEFWQDQRRFVLRHLKEFGFGRRTMGDLVEEESGQLVHAFRKRVMSSKNSGVVMSMHDAFGVYVLNTLWSMMAGVRYSHSDSELKKLQGLLTELFANIDMVGCLFSQFPMLRFLAPELSGYKQFIYIHQRVWEFLKAELDKHKATLRPEEPRDFMDAYLTMLSSDQKKPSFSESQLLAICMDMFMAGSETTTKSLGFCFLYLLLYPEVQRRAQAEIDAVVGRDRLPSLNDRPKMPYMEAIVLESVRMFMGRTFSIPHRALKDTELQGYYIPKDTMVICNFNGTLMDKKFWGDPDIFRPDRFIDEKGSVVIPDQYTPFGFGKHRCMGETLAKSNVFLFTASLLQNFNFSIPPGSPPPTTEAIDGVTPSPKPFKALVTLRAVE</sequence>
<keyword evidence="3 8" id="KW-0349">Heme</keyword>
<name>A0ABQ8TTD4_PERAM</name>
<keyword evidence="6 8" id="KW-0408">Iron</keyword>
<dbReference type="PANTHER" id="PTHR24300">
    <property type="entry name" value="CYTOCHROME P450 508A4-RELATED"/>
    <property type="match status" value="1"/>
</dbReference>
<dbReference type="Pfam" id="PF00067">
    <property type="entry name" value="p450"/>
    <property type="match status" value="1"/>
</dbReference>
<evidence type="ECO:0000256" key="6">
    <source>
        <dbReference type="ARBA" id="ARBA00023004"/>
    </source>
</evidence>
<evidence type="ECO:0000313" key="11">
    <source>
        <dbReference type="Proteomes" id="UP001148838"/>
    </source>
</evidence>
<dbReference type="EMBL" id="JAJSOF020000003">
    <property type="protein sequence ID" value="KAJ4448940.1"/>
    <property type="molecule type" value="Genomic_DNA"/>
</dbReference>
<evidence type="ECO:0000256" key="4">
    <source>
        <dbReference type="ARBA" id="ARBA00022723"/>
    </source>
</evidence>
<dbReference type="InterPro" id="IPR017972">
    <property type="entry name" value="Cyt_P450_CS"/>
</dbReference>
<dbReference type="InterPro" id="IPR002401">
    <property type="entry name" value="Cyt_P450_E_grp-I"/>
</dbReference>
<dbReference type="PROSITE" id="PS00086">
    <property type="entry name" value="CYTOCHROME_P450"/>
    <property type="match status" value="1"/>
</dbReference>
<comment type="cofactor">
    <cofactor evidence="1">
        <name>heme</name>
        <dbReference type="ChEBI" id="CHEBI:30413"/>
    </cofactor>
</comment>
<dbReference type="PANTHER" id="PTHR24300:SF376">
    <property type="entry name" value="CYTOCHROME P450 15A1"/>
    <property type="match status" value="1"/>
</dbReference>
<dbReference type="PRINTS" id="PR00463">
    <property type="entry name" value="EP450I"/>
</dbReference>
<dbReference type="InterPro" id="IPR050182">
    <property type="entry name" value="Cytochrome_P450_fam2"/>
</dbReference>
<gene>
    <name evidence="10" type="ORF">ANN_00332</name>
</gene>
<dbReference type="CDD" id="cd20651">
    <property type="entry name" value="CYP15A1-like"/>
    <property type="match status" value="1"/>
</dbReference>
<comment type="similarity">
    <text evidence="2 8">Belongs to the cytochrome P450 family.</text>
</comment>
<evidence type="ECO:0000256" key="9">
    <source>
        <dbReference type="SAM" id="SignalP"/>
    </source>
</evidence>
<organism evidence="10 11">
    <name type="scientific">Periplaneta americana</name>
    <name type="common">American cockroach</name>
    <name type="synonym">Blatta americana</name>
    <dbReference type="NCBI Taxonomy" id="6978"/>
    <lineage>
        <taxon>Eukaryota</taxon>
        <taxon>Metazoa</taxon>
        <taxon>Ecdysozoa</taxon>
        <taxon>Arthropoda</taxon>
        <taxon>Hexapoda</taxon>
        <taxon>Insecta</taxon>
        <taxon>Pterygota</taxon>
        <taxon>Neoptera</taxon>
        <taxon>Polyneoptera</taxon>
        <taxon>Dictyoptera</taxon>
        <taxon>Blattodea</taxon>
        <taxon>Blattoidea</taxon>
        <taxon>Blattidae</taxon>
        <taxon>Blattinae</taxon>
        <taxon>Periplaneta</taxon>
    </lineage>
</organism>
<feature type="chain" id="PRO_5046030939" description="Cytochrome P450 303a1" evidence="9">
    <location>
        <begin position="21"/>
        <end position="499"/>
    </location>
</feature>
<keyword evidence="7 8" id="KW-0503">Monooxygenase</keyword>
<proteinExistence type="inferred from homology"/>
<dbReference type="SUPFAM" id="SSF48264">
    <property type="entry name" value="Cytochrome P450"/>
    <property type="match status" value="1"/>
</dbReference>
<evidence type="ECO:0000256" key="3">
    <source>
        <dbReference type="ARBA" id="ARBA00022617"/>
    </source>
</evidence>
<keyword evidence="4 8" id="KW-0479">Metal-binding</keyword>
<dbReference type="Gene3D" id="1.10.630.10">
    <property type="entry name" value="Cytochrome P450"/>
    <property type="match status" value="1"/>
</dbReference>
<evidence type="ECO:0000256" key="8">
    <source>
        <dbReference type="RuleBase" id="RU000461"/>
    </source>
</evidence>
<dbReference type="InterPro" id="IPR001128">
    <property type="entry name" value="Cyt_P450"/>
</dbReference>
<evidence type="ECO:0000256" key="1">
    <source>
        <dbReference type="ARBA" id="ARBA00001971"/>
    </source>
</evidence>
<comment type="caution">
    <text evidence="10">The sequence shown here is derived from an EMBL/GenBank/DDBJ whole genome shotgun (WGS) entry which is preliminary data.</text>
</comment>
<evidence type="ECO:0000256" key="5">
    <source>
        <dbReference type="ARBA" id="ARBA00023002"/>
    </source>
</evidence>
<feature type="signal peptide" evidence="9">
    <location>
        <begin position="1"/>
        <end position="20"/>
    </location>
</feature>
<protein>
    <recommendedName>
        <fullName evidence="12">Cytochrome P450 303a1</fullName>
    </recommendedName>
</protein>
<keyword evidence="11" id="KW-1185">Reference proteome</keyword>
<keyword evidence="5 8" id="KW-0560">Oxidoreductase</keyword>
<dbReference type="Proteomes" id="UP001148838">
    <property type="component" value="Unassembled WGS sequence"/>
</dbReference>
<keyword evidence="9" id="KW-0732">Signal</keyword>
<dbReference type="InterPro" id="IPR036396">
    <property type="entry name" value="Cyt_P450_sf"/>
</dbReference>
<evidence type="ECO:0008006" key="12">
    <source>
        <dbReference type="Google" id="ProtNLM"/>
    </source>
</evidence>
<reference evidence="10 11" key="1">
    <citation type="journal article" date="2022" name="Allergy">
        <title>Genome assembly and annotation of Periplaneta americana reveal a comprehensive cockroach allergen profile.</title>
        <authorList>
            <person name="Wang L."/>
            <person name="Xiong Q."/>
            <person name="Saelim N."/>
            <person name="Wang L."/>
            <person name="Nong W."/>
            <person name="Wan A.T."/>
            <person name="Shi M."/>
            <person name="Liu X."/>
            <person name="Cao Q."/>
            <person name="Hui J.H.L."/>
            <person name="Sookrung N."/>
            <person name="Leung T.F."/>
            <person name="Tungtrongchitr A."/>
            <person name="Tsui S.K.W."/>
        </authorList>
    </citation>
    <scope>NUCLEOTIDE SEQUENCE [LARGE SCALE GENOMIC DNA]</scope>
    <source>
        <strain evidence="10">PWHHKU_190912</strain>
    </source>
</reference>
<accession>A0ABQ8TTD4</accession>
<evidence type="ECO:0000313" key="10">
    <source>
        <dbReference type="EMBL" id="KAJ4448940.1"/>
    </source>
</evidence>
<evidence type="ECO:0000256" key="7">
    <source>
        <dbReference type="ARBA" id="ARBA00023033"/>
    </source>
</evidence>
<evidence type="ECO:0000256" key="2">
    <source>
        <dbReference type="ARBA" id="ARBA00010617"/>
    </source>
</evidence>
<dbReference type="PRINTS" id="PR00385">
    <property type="entry name" value="P450"/>
</dbReference>